<feature type="compositionally biased region" description="Acidic residues" evidence="1">
    <location>
        <begin position="57"/>
        <end position="69"/>
    </location>
</feature>
<evidence type="ECO:0000313" key="2">
    <source>
        <dbReference type="EMBL" id="GGQ44226.1"/>
    </source>
</evidence>
<evidence type="ECO:0000256" key="1">
    <source>
        <dbReference type="SAM" id="MobiDB-lite"/>
    </source>
</evidence>
<feature type="compositionally biased region" description="Low complexity" evidence="1">
    <location>
        <begin position="44"/>
        <end position="56"/>
    </location>
</feature>
<gene>
    <name evidence="2" type="ORF">GCM10010145_11080</name>
</gene>
<reference evidence="2" key="2">
    <citation type="submission" date="2020-09" db="EMBL/GenBank/DDBJ databases">
        <authorList>
            <person name="Sun Q."/>
            <person name="Ohkuma M."/>
        </authorList>
    </citation>
    <scope>NUCLEOTIDE SEQUENCE</scope>
    <source>
        <strain evidence="2">JCM 3131</strain>
    </source>
</reference>
<name>A0A918B866_9ACTN</name>
<evidence type="ECO:0000313" key="3">
    <source>
        <dbReference type="Proteomes" id="UP000620156"/>
    </source>
</evidence>
<dbReference type="EMBL" id="BMQK01000002">
    <property type="protein sequence ID" value="GGQ44226.1"/>
    <property type="molecule type" value="Genomic_DNA"/>
</dbReference>
<dbReference type="AlphaFoldDB" id="A0A918B866"/>
<reference evidence="2" key="1">
    <citation type="journal article" date="2014" name="Int. J. Syst. Evol. Microbiol.">
        <title>Complete genome sequence of Corynebacterium casei LMG S-19264T (=DSM 44701T), isolated from a smear-ripened cheese.</title>
        <authorList>
            <consortium name="US DOE Joint Genome Institute (JGI-PGF)"/>
            <person name="Walter F."/>
            <person name="Albersmeier A."/>
            <person name="Kalinowski J."/>
            <person name="Ruckert C."/>
        </authorList>
    </citation>
    <scope>NUCLEOTIDE SEQUENCE</scope>
    <source>
        <strain evidence="2">JCM 3131</strain>
    </source>
</reference>
<protein>
    <submittedName>
        <fullName evidence="2">Uncharacterized protein</fullName>
    </submittedName>
</protein>
<proteinExistence type="predicted"/>
<feature type="region of interest" description="Disordered" evidence="1">
    <location>
        <begin position="1"/>
        <end position="96"/>
    </location>
</feature>
<sequence>MHDRPSGVDDSCAADTSDAATPDNRVSDRRPSYTRAVGPWHPCAGPAGRRSAAADAADAEQGEDTEPDECGGRTEQLRGGVRHWISKEAREEKEGQ</sequence>
<accession>A0A918B866</accession>
<feature type="compositionally biased region" description="Low complexity" evidence="1">
    <location>
        <begin position="9"/>
        <end position="21"/>
    </location>
</feature>
<comment type="caution">
    <text evidence="2">The sequence shown here is derived from an EMBL/GenBank/DDBJ whole genome shotgun (WGS) entry which is preliminary data.</text>
</comment>
<organism evidence="2 3">
    <name type="scientific">Streptomyces ruber</name>
    <dbReference type="NCBI Taxonomy" id="83378"/>
    <lineage>
        <taxon>Bacteria</taxon>
        <taxon>Bacillati</taxon>
        <taxon>Actinomycetota</taxon>
        <taxon>Actinomycetes</taxon>
        <taxon>Kitasatosporales</taxon>
        <taxon>Streptomycetaceae</taxon>
        <taxon>Streptomyces</taxon>
    </lineage>
</organism>
<keyword evidence="3" id="KW-1185">Reference proteome</keyword>
<dbReference type="Proteomes" id="UP000620156">
    <property type="component" value="Unassembled WGS sequence"/>
</dbReference>
<feature type="compositionally biased region" description="Basic and acidic residues" evidence="1">
    <location>
        <begin position="85"/>
        <end position="96"/>
    </location>
</feature>